<dbReference type="InterPro" id="IPR025857">
    <property type="entry name" value="MacB_PCD"/>
</dbReference>
<keyword evidence="10" id="KW-1185">Reference proteome</keyword>
<proteinExistence type="predicted"/>
<feature type="transmembrane region" description="Helical" evidence="6">
    <location>
        <begin position="729"/>
        <end position="752"/>
    </location>
</feature>
<keyword evidence="3 6" id="KW-0812">Transmembrane</keyword>
<evidence type="ECO:0000256" key="4">
    <source>
        <dbReference type="ARBA" id="ARBA00022989"/>
    </source>
</evidence>
<evidence type="ECO:0000313" key="10">
    <source>
        <dbReference type="Proteomes" id="UP001216139"/>
    </source>
</evidence>
<dbReference type="InterPro" id="IPR003838">
    <property type="entry name" value="ABC3_permease_C"/>
</dbReference>
<feature type="transmembrane region" description="Helical" evidence="6">
    <location>
        <begin position="391"/>
        <end position="418"/>
    </location>
</feature>
<evidence type="ECO:0000259" key="8">
    <source>
        <dbReference type="Pfam" id="PF12704"/>
    </source>
</evidence>
<keyword evidence="5 6" id="KW-0472">Membrane</keyword>
<evidence type="ECO:0000256" key="6">
    <source>
        <dbReference type="SAM" id="Phobius"/>
    </source>
</evidence>
<dbReference type="InterPro" id="IPR050250">
    <property type="entry name" value="Macrolide_Exporter_MacB"/>
</dbReference>
<evidence type="ECO:0000256" key="1">
    <source>
        <dbReference type="ARBA" id="ARBA00004651"/>
    </source>
</evidence>
<evidence type="ECO:0000256" key="2">
    <source>
        <dbReference type="ARBA" id="ARBA00022475"/>
    </source>
</evidence>
<evidence type="ECO:0000256" key="5">
    <source>
        <dbReference type="ARBA" id="ARBA00023136"/>
    </source>
</evidence>
<reference evidence="9 10" key="1">
    <citation type="submission" date="2023-02" db="EMBL/GenBank/DDBJ databases">
        <title>Genome sequence of Mucilaginibacter jinjuensis strain KACC 16571.</title>
        <authorList>
            <person name="Kim S."/>
            <person name="Heo J."/>
            <person name="Kwon S.-W."/>
        </authorList>
    </citation>
    <scope>NUCLEOTIDE SEQUENCE [LARGE SCALE GENOMIC DNA]</scope>
    <source>
        <strain evidence="9 10">KACC 16571</strain>
    </source>
</reference>
<evidence type="ECO:0000256" key="3">
    <source>
        <dbReference type="ARBA" id="ARBA00022692"/>
    </source>
</evidence>
<comment type="subcellular location">
    <subcellularLocation>
        <location evidence="1">Cell membrane</location>
        <topology evidence="1">Multi-pass membrane protein</topology>
    </subcellularLocation>
</comment>
<feature type="domain" description="MacB-like periplasmic core" evidence="8">
    <location>
        <begin position="20"/>
        <end position="248"/>
    </location>
</feature>
<dbReference type="EMBL" id="CP117167">
    <property type="protein sequence ID" value="WCT14706.1"/>
    <property type="molecule type" value="Genomic_DNA"/>
</dbReference>
<dbReference type="Pfam" id="PF12704">
    <property type="entry name" value="MacB_PCD"/>
    <property type="match status" value="1"/>
</dbReference>
<accession>A0ABY7TF75</accession>
<feature type="transmembrane region" description="Helical" evidence="6">
    <location>
        <begin position="21"/>
        <end position="41"/>
    </location>
</feature>
<evidence type="ECO:0000313" key="9">
    <source>
        <dbReference type="EMBL" id="WCT14706.1"/>
    </source>
</evidence>
<name>A0ABY7TF75_9SPHI</name>
<feature type="transmembrane region" description="Helical" evidence="6">
    <location>
        <begin position="350"/>
        <end position="371"/>
    </location>
</feature>
<dbReference type="PANTHER" id="PTHR30572">
    <property type="entry name" value="MEMBRANE COMPONENT OF TRANSPORTER-RELATED"/>
    <property type="match status" value="1"/>
</dbReference>
<dbReference type="PANTHER" id="PTHR30572:SF18">
    <property type="entry name" value="ABC-TYPE MACROLIDE FAMILY EXPORT SYSTEM PERMEASE COMPONENT 2"/>
    <property type="match status" value="1"/>
</dbReference>
<keyword evidence="2" id="KW-1003">Cell membrane</keyword>
<dbReference type="Pfam" id="PF02687">
    <property type="entry name" value="FtsX"/>
    <property type="match status" value="2"/>
</dbReference>
<feature type="transmembrane region" description="Helical" evidence="6">
    <location>
        <begin position="438"/>
        <end position="457"/>
    </location>
</feature>
<dbReference type="Proteomes" id="UP001216139">
    <property type="component" value="Chromosome"/>
</dbReference>
<feature type="transmembrane region" description="Helical" evidence="6">
    <location>
        <begin position="772"/>
        <end position="795"/>
    </location>
</feature>
<feature type="transmembrane region" description="Helical" evidence="6">
    <location>
        <begin position="686"/>
        <end position="708"/>
    </location>
</feature>
<organism evidence="9 10">
    <name type="scientific">Mucilaginibacter jinjuensis</name>
    <dbReference type="NCBI Taxonomy" id="1176721"/>
    <lineage>
        <taxon>Bacteria</taxon>
        <taxon>Pseudomonadati</taxon>
        <taxon>Bacteroidota</taxon>
        <taxon>Sphingobacteriia</taxon>
        <taxon>Sphingobacteriales</taxon>
        <taxon>Sphingobacteriaceae</taxon>
        <taxon>Mucilaginibacter</taxon>
    </lineage>
</organism>
<evidence type="ECO:0000259" key="7">
    <source>
        <dbReference type="Pfam" id="PF02687"/>
    </source>
</evidence>
<dbReference type="RefSeq" id="WP_273633202.1">
    <property type="nucleotide sequence ID" value="NZ_CP117167.1"/>
</dbReference>
<feature type="transmembrane region" description="Helical" evidence="6">
    <location>
        <begin position="294"/>
        <end position="316"/>
    </location>
</feature>
<gene>
    <name evidence="9" type="ORF">PQO05_12245</name>
</gene>
<sequence length="809" mass="90208">MLKSYFKTALRFLLKNKTFSFINIFGLAVGTLCCLYILLYVQQQYSYDKQHTNAKNIYRITASMVLTGDKHSFASVSPPVAAALKSDFPEVKSYTRVLKTDNLGAKEHLLRYQEQSFYEKGAFYVDSTFFDLFSYHFVEGKAPHALDEPYSIVLLKPIADKLFGHESALGKVININDQWVKHDFKVTGVVDESLGKSHIEGNMFISMKSGETGTSLANDGEWAGNNYTYSYIELKPGADAKALEKKLPAFLNKYAGQKLKNLGIQKVMNLEPVTTIHTTSGYDAEPSKTADPSFLLILVLIAVMIQVIACINFMNLSTARASKRAKEVGVRKVIGAGKFDLIQQFLGESFLLAFIGVIIALPLLWAVLPYLNSITHTDIRLTFFSDYRLWLMLASLVIVTGFVAGSYPAFYLSAFEAVKVIKGNFSSKISAAGIRRSLVVFQFVLSIVLISGIVIIYSQLNYIKAKDLGFDQSQKLVFNFYTSDAQNRMAALASDLRQLSGVKAVSSADNYLSQFIMHDHGVYPEGGNMETAIDAQNITCDQYFVKANGIKLLSGRDLMQGDSGKVLINQTLAKRLNLTEQTAIGARLYSHYAPNPAWYVTVAGVMKDFNYNSLHNDVRPFMLIYDTHAWSFNSMVVATNSKNYKALLSQISAVWHKNLPLVPFEYSFLDSEVQKQYETEIVLSQIINSFTLIAILISCLGLFGLAAFSAEQRRKEIGVRKVLGSSVSGIVKLLSVDFVKLVVISFIIATPIAWYGMNKWLQAFAYRVTLSWWMFALAGMMALFIALFTVSFQAIKAALLNPVKSLRSE</sequence>
<feature type="domain" description="ABC3 transporter permease C-terminal" evidence="7">
    <location>
        <begin position="689"/>
        <end position="801"/>
    </location>
</feature>
<protein>
    <submittedName>
        <fullName evidence="9">ABC transporter permease</fullName>
    </submittedName>
</protein>
<keyword evidence="4 6" id="KW-1133">Transmembrane helix</keyword>
<feature type="domain" description="ABC3 transporter permease C-terminal" evidence="7">
    <location>
        <begin position="300"/>
        <end position="413"/>
    </location>
</feature>